<dbReference type="AlphaFoldDB" id="A0A5S9QP10"/>
<sequence length="255" mass="27801">MANNNFALVTGGASGMGRLAAQNLAKKGMKVAILDINADGLHETAEGYDNIFAYQVDVTDTDAVFKTVETIVAEHGNLHRVMHAAAIMPYGKILDHDAKDIIRVMDINYGGMVNITKATLPYLLDNNSGEMIVFSSMLGVMPVLATGAYSASKFATSAFVEIMSEEHKNSGITFVCVCPPAVKTPLLQQAKDTIWPKILDENPPISPEEVLEAVEKAVQKGEFWVFPGKGTRIGAVMRRLFPGNIWKHIHKVEGW</sequence>
<dbReference type="Gene3D" id="3.40.50.720">
    <property type="entry name" value="NAD(P)-binding Rossmann-like Domain"/>
    <property type="match status" value="1"/>
</dbReference>
<protein>
    <submittedName>
        <fullName evidence="3">Oxidoreductase SadH</fullName>
        <ecNumber evidence="3">1.-.-.-</ecNumber>
    </submittedName>
</protein>
<proteinExistence type="inferred from homology"/>
<comment type="similarity">
    <text evidence="1">Belongs to the short-chain dehydrogenases/reductases (SDR) family.</text>
</comment>
<dbReference type="OrthoDB" id="9806974at2"/>
<evidence type="ECO:0000256" key="2">
    <source>
        <dbReference type="ARBA" id="ARBA00023002"/>
    </source>
</evidence>
<dbReference type="PRINTS" id="PR00081">
    <property type="entry name" value="GDHRDH"/>
</dbReference>
<dbReference type="EMBL" id="CACSII010000020">
    <property type="protein sequence ID" value="CAA0119564.1"/>
    <property type="molecule type" value="Genomic_DNA"/>
</dbReference>
<dbReference type="PROSITE" id="PS00061">
    <property type="entry name" value="ADH_SHORT"/>
    <property type="match status" value="1"/>
</dbReference>
<dbReference type="GO" id="GO:0016491">
    <property type="term" value="F:oxidoreductase activity"/>
    <property type="evidence" value="ECO:0007669"/>
    <property type="project" value="UniProtKB-KW"/>
</dbReference>
<keyword evidence="2 3" id="KW-0560">Oxidoreductase</keyword>
<dbReference type="Proteomes" id="UP000434580">
    <property type="component" value="Unassembled WGS sequence"/>
</dbReference>
<dbReference type="EC" id="1.-.-.-" evidence="3"/>
<evidence type="ECO:0000256" key="1">
    <source>
        <dbReference type="ARBA" id="ARBA00006484"/>
    </source>
</evidence>
<dbReference type="PANTHER" id="PTHR44196">
    <property type="entry name" value="DEHYDROGENASE/REDUCTASE SDR FAMILY MEMBER 7B"/>
    <property type="match status" value="1"/>
</dbReference>
<evidence type="ECO:0000313" key="3">
    <source>
        <dbReference type="EMBL" id="CAA0119564.1"/>
    </source>
</evidence>
<dbReference type="InterPro" id="IPR020904">
    <property type="entry name" value="Sc_DH/Rdtase_CS"/>
</dbReference>
<dbReference type="InterPro" id="IPR002347">
    <property type="entry name" value="SDR_fam"/>
</dbReference>
<gene>
    <name evidence="3" type="primary">sadH_1</name>
    <name evidence="3" type="ORF">DPBNPPHM_02480</name>
</gene>
<dbReference type="SUPFAM" id="SSF51735">
    <property type="entry name" value="NAD(P)-binding Rossmann-fold domains"/>
    <property type="match status" value="1"/>
</dbReference>
<dbReference type="InterPro" id="IPR036291">
    <property type="entry name" value="NAD(P)-bd_dom_sf"/>
</dbReference>
<reference evidence="3 4" key="1">
    <citation type="submission" date="2019-11" db="EMBL/GenBank/DDBJ databases">
        <authorList>
            <person name="Holert J."/>
        </authorList>
    </citation>
    <scope>NUCLEOTIDE SEQUENCE [LARGE SCALE GENOMIC DNA]</scope>
    <source>
        <strain evidence="3">BC5_2</strain>
    </source>
</reference>
<name>A0A5S9QP10_9GAMM</name>
<accession>A0A5S9QP10</accession>
<organism evidence="3 4">
    <name type="scientific">BD1-7 clade bacterium</name>
    <dbReference type="NCBI Taxonomy" id="2029982"/>
    <lineage>
        <taxon>Bacteria</taxon>
        <taxon>Pseudomonadati</taxon>
        <taxon>Pseudomonadota</taxon>
        <taxon>Gammaproteobacteria</taxon>
        <taxon>Cellvibrionales</taxon>
        <taxon>Spongiibacteraceae</taxon>
        <taxon>BD1-7 clade</taxon>
    </lineage>
</organism>
<dbReference type="GO" id="GO:0016020">
    <property type="term" value="C:membrane"/>
    <property type="evidence" value="ECO:0007669"/>
    <property type="project" value="TreeGrafter"/>
</dbReference>
<dbReference type="CDD" id="cd05233">
    <property type="entry name" value="SDR_c"/>
    <property type="match status" value="1"/>
</dbReference>
<dbReference type="PANTHER" id="PTHR44196:SF1">
    <property type="entry name" value="DEHYDROGENASE_REDUCTASE SDR FAMILY MEMBER 7B"/>
    <property type="match status" value="1"/>
</dbReference>
<evidence type="ECO:0000313" key="4">
    <source>
        <dbReference type="Proteomes" id="UP000434580"/>
    </source>
</evidence>
<dbReference type="Pfam" id="PF00106">
    <property type="entry name" value="adh_short"/>
    <property type="match status" value="1"/>
</dbReference>